<accession>A0A8S5TCM1</accession>
<evidence type="ECO:0000313" key="1">
    <source>
        <dbReference type="EMBL" id="DAF60888.1"/>
    </source>
</evidence>
<proteinExistence type="predicted"/>
<dbReference type="EMBL" id="BK032798">
    <property type="protein sequence ID" value="DAF60888.1"/>
    <property type="molecule type" value="Genomic_DNA"/>
</dbReference>
<sequence>MKCNKHDIDVIEGTTHLVRFSCSSEGEPFNFNGYKALLVIIDSDQTRRKETTIKDNVITAKIDPSDTLGRYRNELSYECRAFSSTGEVFHIALGDINVIKAKAPITRYEEE</sequence>
<reference evidence="1" key="1">
    <citation type="journal article" date="2021" name="Proc. Natl. Acad. Sci. U.S.A.">
        <title>A Catalog of Tens of Thousands of Viruses from Human Metagenomes Reveals Hidden Associations with Chronic Diseases.</title>
        <authorList>
            <person name="Tisza M.J."/>
            <person name="Buck C.B."/>
        </authorList>
    </citation>
    <scope>NUCLEOTIDE SEQUENCE</scope>
    <source>
        <strain evidence="1">CtVDC13</strain>
    </source>
</reference>
<protein>
    <submittedName>
        <fullName evidence="1">Uncharacterized protein</fullName>
    </submittedName>
</protein>
<organism evidence="1">
    <name type="scientific">Siphoviridae sp. ctVDC13</name>
    <dbReference type="NCBI Taxonomy" id="2827880"/>
    <lineage>
        <taxon>Viruses</taxon>
        <taxon>Duplodnaviria</taxon>
        <taxon>Heunggongvirae</taxon>
        <taxon>Uroviricota</taxon>
        <taxon>Caudoviricetes</taxon>
    </lineage>
</organism>
<name>A0A8S5TCM1_9CAUD</name>